<dbReference type="SUPFAM" id="SSF53098">
    <property type="entry name" value="Ribonuclease H-like"/>
    <property type="match status" value="1"/>
</dbReference>
<reference evidence="3 4" key="1">
    <citation type="journal article" date="2012" name="J. Bacteriol.">
        <title>Genome sequence of the pathogenic Herbaspirillum seropedicae strain Os34, isolated from rice roots.</title>
        <authorList>
            <person name="Ye W."/>
            <person name="Ye S."/>
            <person name="Liu J."/>
            <person name="Chang S."/>
            <person name="Chen M."/>
            <person name="Zhu B."/>
            <person name="Guo L."/>
            <person name="An Q."/>
        </authorList>
    </citation>
    <scope>NUCLEOTIDE SEQUENCE [LARGE SCALE GENOMIC DNA]</scope>
    <source>
        <strain evidence="3 4">Os34</strain>
    </source>
</reference>
<dbReference type="RefSeq" id="WP_026052346.1">
    <property type="nucleotide sequence ID" value="NZ_CP008956.1"/>
</dbReference>
<feature type="compositionally biased region" description="Acidic residues" evidence="1">
    <location>
        <begin position="624"/>
        <end position="635"/>
    </location>
</feature>
<sequence length="635" mass="72731">MTKHQTSPLLLHYGATVFYRGKRHIIRQESTDFSTVVLYEPDSGKIENAQIIDLSPSPGLRAPQKDINEHAKESLAEAERKYAVIKPLLDKPSRSKKEIQARAEESGVHYVTLYRWLRTFDTTGKMSALVRRDRKDKGKTMIAPEAEKIAADIIETLYLNKQKHKLSKVIEEIQKICTKSGVVAPHPNTIRARIKKIDAEKRIRAREGNKAARNAHAQLRGQFPGADFPLSVVQVDHTPVDLVLVDDTHRQPIGRPWLTLLIDVFSRMVLGFYISFDPPGNLSLGLCLVHAFQPKESWLAKLGIETPWPCWGIPRTIHADNAKEFRGNMLLNACKEYGISLEWRPVATPHYGGHIERLLGTLNREIQSAPGATFSNPKERGEYDSEKNAAMSLSEFEKWFTILCLEAYHQKKHSQLGMPPIAKWQEGIFGTGKSPGVGLPARITDELRLKLDLMPFETRTVQHYGIIWDHIEYQHDVLRRWINAPDPENPKLKRKFLCRRDPRDISVIWFYDPEVHQYYAIPYRNTSHPAISIWELRETEKRIAADRPEVPINENLIFDAYDKMRRIEEDAKKLTKSIRRSNERRRLGLSNARGHLNPDVVPAVLPPPSTSVSASARIIKPFDEIDDMQDEDHDE</sequence>
<proteinExistence type="predicted"/>
<dbReference type="Gene3D" id="3.30.420.10">
    <property type="entry name" value="Ribonuclease H-like superfamily/Ribonuclease H"/>
    <property type="match status" value="1"/>
</dbReference>
<dbReference type="GO" id="GO:0003676">
    <property type="term" value="F:nucleic acid binding"/>
    <property type="evidence" value="ECO:0007669"/>
    <property type="project" value="InterPro"/>
</dbReference>
<dbReference type="GO" id="GO:0015074">
    <property type="term" value="P:DNA integration"/>
    <property type="evidence" value="ECO:0007669"/>
    <property type="project" value="InterPro"/>
</dbReference>
<dbReference type="Proteomes" id="UP000501648">
    <property type="component" value="Chromosome"/>
</dbReference>
<dbReference type="EMBL" id="CP008956">
    <property type="protein sequence ID" value="QJQ03785.1"/>
    <property type="molecule type" value="Genomic_DNA"/>
</dbReference>
<evidence type="ECO:0000259" key="2">
    <source>
        <dbReference type="PROSITE" id="PS50994"/>
    </source>
</evidence>
<accession>A0A6M3ZYL8</accession>
<dbReference type="PROSITE" id="PS50994">
    <property type="entry name" value="INTEGRASE"/>
    <property type="match status" value="1"/>
</dbReference>
<dbReference type="InterPro" id="IPR015378">
    <property type="entry name" value="Transposase-like_Mu_C"/>
</dbReference>
<gene>
    <name evidence="3" type="ORF">C798_27140</name>
</gene>
<organism evidence="3 4">
    <name type="scientific">Herbaspirillum rubrisubalbicans Os34</name>
    <dbReference type="NCBI Taxonomy" id="1235827"/>
    <lineage>
        <taxon>Bacteria</taxon>
        <taxon>Pseudomonadati</taxon>
        <taxon>Pseudomonadota</taxon>
        <taxon>Betaproteobacteria</taxon>
        <taxon>Burkholderiales</taxon>
        <taxon>Oxalobacteraceae</taxon>
        <taxon>Herbaspirillum</taxon>
    </lineage>
</organism>
<feature type="region of interest" description="Disordered" evidence="1">
    <location>
        <begin position="584"/>
        <end position="635"/>
    </location>
</feature>
<evidence type="ECO:0000313" key="4">
    <source>
        <dbReference type="Proteomes" id="UP000501648"/>
    </source>
</evidence>
<dbReference type="AlphaFoldDB" id="A0A6M3ZYL8"/>
<feature type="domain" description="Integrase catalytic" evidence="2">
    <location>
        <begin position="235"/>
        <end position="428"/>
    </location>
</feature>
<dbReference type="Gene3D" id="1.10.10.60">
    <property type="entry name" value="Homeodomain-like"/>
    <property type="match status" value="1"/>
</dbReference>
<name>A0A6M3ZYL8_9BURK</name>
<evidence type="ECO:0000313" key="3">
    <source>
        <dbReference type="EMBL" id="QJQ03785.1"/>
    </source>
</evidence>
<evidence type="ECO:0000256" key="1">
    <source>
        <dbReference type="SAM" id="MobiDB-lite"/>
    </source>
</evidence>
<dbReference type="Pfam" id="PF09299">
    <property type="entry name" value="Mu-transpos_C"/>
    <property type="match status" value="1"/>
</dbReference>
<dbReference type="InterPro" id="IPR012337">
    <property type="entry name" value="RNaseH-like_sf"/>
</dbReference>
<protein>
    <submittedName>
        <fullName evidence="3">Transposase</fullName>
    </submittedName>
</protein>
<dbReference type="InterPro" id="IPR036397">
    <property type="entry name" value="RNaseH_sf"/>
</dbReference>
<dbReference type="InterPro" id="IPR001584">
    <property type="entry name" value="Integrase_cat-core"/>
</dbReference>